<reference evidence="7" key="1">
    <citation type="submission" date="2021-12" db="EMBL/GenBank/DDBJ databases">
        <authorList>
            <person name="King R."/>
        </authorList>
    </citation>
    <scope>NUCLEOTIDE SEQUENCE</scope>
</reference>
<feature type="region of interest" description="Disordered" evidence="6">
    <location>
        <begin position="15"/>
        <end position="74"/>
    </location>
</feature>
<organism evidence="7 8">
    <name type="scientific">Diatraea saccharalis</name>
    <name type="common">sugarcane borer</name>
    <dbReference type="NCBI Taxonomy" id="40085"/>
    <lineage>
        <taxon>Eukaryota</taxon>
        <taxon>Metazoa</taxon>
        <taxon>Ecdysozoa</taxon>
        <taxon>Arthropoda</taxon>
        <taxon>Hexapoda</taxon>
        <taxon>Insecta</taxon>
        <taxon>Pterygota</taxon>
        <taxon>Neoptera</taxon>
        <taxon>Endopterygota</taxon>
        <taxon>Lepidoptera</taxon>
        <taxon>Glossata</taxon>
        <taxon>Ditrysia</taxon>
        <taxon>Pyraloidea</taxon>
        <taxon>Crambidae</taxon>
        <taxon>Crambinae</taxon>
        <taxon>Diatraea</taxon>
    </lineage>
</organism>
<comment type="similarity">
    <text evidence="2">Belongs to the GKAP1 family.</text>
</comment>
<keyword evidence="4 5" id="KW-0175">Coiled coil</keyword>
<evidence type="ECO:0008006" key="9">
    <source>
        <dbReference type="Google" id="ProtNLM"/>
    </source>
</evidence>
<sequence>MAALVVQSRFAGLKIEDDDYPPTSENQKSKKSKTATTKKSEPVKKAKINNNKTQQNATKKKKPKQNAGSSNQWELWKQKDAELVDGNFESELQQAILLSKLDYEEKKDVYKQMKKEADIEKKVMEQNSRASNKKQKKKTIMSLDQFNDMMNAGEDIAKFDNEECNDVDEVKVSLKDTEFFERVKDDTRNELIKEQINDRVRHRQSLSDDIITRVQFIDTIEKKDKEIELLRQEITSLKQELLTVKCRNKKLCNILGQGEMKDKAEVLVEVERLRAVQTELTAEIAVLHTDLEKERSKNTQDPRSKDKKHHTKKKNIRFDVSSEALLAKESSAGTG</sequence>
<dbReference type="InterPro" id="IPR026109">
    <property type="entry name" value="GKAP1"/>
</dbReference>
<keyword evidence="8" id="KW-1185">Reference proteome</keyword>
<feature type="coiled-coil region" evidence="5">
    <location>
        <begin position="220"/>
        <end position="247"/>
    </location>
</feature>
<accession>A0A9N9WFS3</accession>
<evidence type="ECO:0000313" key="8">
    <source>
        <dbReference type="Proteomes" id="UP001153714"/>
    </source>
</evidence>
<feature type="compositionally biased region" description="Basic and acidic residues" evidence="6">
    <location>
        <begin position="291"/>
        <end position="304"/>
    </location>
</feature>
<dbReference type="PRINTS" id="PR02083">
    <property type="entry name" value="GKINASEAP1"/>
</dbReference>
<proteinExistence type="inferred from homology"/>
<dbReference type="Proteomes" id="UP001153714">
    <property type="component" value="Chromosome 3"/>
</dbReference>
<evidence type="ECO:0000256" key="6">
    <source>
        <dbReference type="SAM" id="MobiDB-lite"/>
    </source>
</evidence>
<protein>
    <recommendedName>
        <fullName evidence="9">G kinase-anchoring protein 1</fullName>
    </recommendedName>
</protein>
<feature type="compositionally biased region" description="Basic residues" evidence="6">
    <location>
        <begin position="305"/>
        <end position="315"/>
    </location>
</feature>
<dbReference type="PANTHER" id="PTHR14899:SF0">
    <property type="entry name" value="G KINASE-ANCHORING PROTEIN 1"/>
    <property type="match status" value="1"/>
</dbReference>
<feature type="compositionally biased region" description="Low complexity" evidence="6">
    <location>
        <begin position="48"/>
        <end position="57"/>
    </location>
</feature>
<dbReference type="AlphaFoldDB" id="A0A9N9WFS3"/>
<evidence type="ECO:0000313" key="7">
    <source>
        <dbReference type="EMBL" id="CAG9791077.1"/>
    </source>
</evidence>
<dbReference type="OrthoDB" id="5864420at2759"/>
<keyword evidence="3" id="KW-0333">Golgi apparatus</keyword>
<reference evidence="7" key="2">
    <citation type="submission" date="2022-10" db="EMBL/GenBank/DDBJ databases">
        <authorList>
            <consortium name="ENA_rothamsted_submissions"/>
            <consortium name="culmorum"/>
            <person name="King R."/>
        </authorList>
    </citation>
    <scope>NUCLEOTIDE SEQUENCE</scope>
</reference>
<dbReference type="EMBL" id="OU893334">
    <property type="protein sequence ID" value="CAG9791077.1"/>
    <property type="molecule type" value="Genomic_DNA"/>
</dbReference>
<gene>
    <name evidence="7" type="ORF">DIATSA_LOCUS8710</name>
</gene>
<evidence type="ECO:0000256" key="3">
    <source>
        <dbReference type="ARBA" id="ARBA00023034"/>
    </source>
</evidence>
<dbReference type="GO" id="GO:0007165">
    <property type="term" value="P:signal transduction"/>
    <property type="evidence" value="ECO:0007669"/>
    <property type="project" value="InterPro"/>
</dbReference>
<evidence type="ECO:0000256" key="5">
    <source>
        <dbReference type="SAM" id="Coils"/>
    </source>
</evidence>
<evidence type="ECO:0000256" key="4">
    <source>
        <dbReference type="ARBA" id="ARBA00023054"/>
    </source>
</evidence>
<dbReference type="GO" id="GO:0005794">
    <property type="term" value="C:Golgi apparatus"/>
    <property type="evidence" value="ECO:0007669"/>
    <property type="project" value="UniProtKB-SubCell"/>
</dbReference>
<evidence type="ECO:0000256" key="1">
    <source>
        <dbReference type="ARBA" id="ARBA00004555"/>
    </source>
</evidence>
<name>A0A9N9WFS3_9NEOP</name>
<feature type="region of interest" description="Disordered" evidence="6">
    <location>
        <begin position="291"/>
        <end position="322"/>
    </location>
</feature>
<comment type="subcellular location">
    <subcellularLocation>
        <location evidence="1">Golgi apparatus</location>
    </subcellularLocation>
</comment>
<dbReference type="PANTHER" id="PTHR14899">
    <property type="entry name" value="G KINASE ANCHORING PROTEIN 1"/>
    <property type="match status" value="1"/>
</dbReference>
<evidence type="ECO:0000256" key="2">
    <source>
        <dbReference type="ARBA" id="ARBA00006662"/>
    </source>
</evidence>